<dbReference type="PROSITE" id="PS51257">
    <property type="entry name" value="PROKAR_LIPOPROTEIN"/>
    <property type="match status" value="1"/>
</dbReference>
<keyword evidence="4" id="KW-1185">Reference proteome</keyword>
<dbReference type="InterPro" id="IPR036249">
    <property type="entry name" value="Thioredoxin-like_sf"/>
</dbReference>
<proteinExistence type="predicted"/>
<feature type="chain" id="PRO_5047390872" evidence="1">
    <location>
        <begin position="22"/>
        <end position="149"/>
    </location>
</feature>
<evidence type="ECO:0000256" key="1">
    <source>
        <dbReference type="SAM" id="SignalP"/>
    </source>
</evidence>
<dbReference type="PROSITE" id="PS51352">
    <property type="entry name" value="THIOREDOXIN_2"/>
    <property type="match status" value="1"/>
</dbReference>
<dbReference type="InterPro" id="IPR050553">
    <property type="entry name" value="Thioredoxin_ResA/DsbE_sf"/>
</dbReference>
<evidence type="ECO:0000313" key="3">
    <source>
        <dbReference type="EMBL" id="UZE97344.1"/>
    </source>
</evidence>
<dbReference type="InterPro" id="IPR013766">
    <property type="entry name" value="Thioredoxin_domain"/>
</dbReference>
<dbReference type="PANTHER" id="PTHR42852">
    <property type="entry name" value="THIOL:DISULFIDE INTERCHANGE PROTEIN DSBE"/>
    <property type="match status" value="1"/>
</dbReference>
<evidence type="ECO:0000313" key="4">
    <source>
        <dbReference type="Proteomes" id="UP001163739"/>
    </source>
</evidence>
<dbReference type="Pfam" id="PF00578">
    <property type="entry name" value="AhpC-TSA"/>
    <property type="match status" value="1"/>
</dbReference>
<gene>
    <name evidence="3" type="ORF">NKI27_06225</name>
</gene>
<protein>
    <submittedName>
        <fullName evidence="3">TlpA family protein disulfide reductase</fullName>
    </submittedName>
</protein>
<dbReference type="SUPFAM" id="SSF52833">
    <property type="entry name" value="Thioredoxin-like"/>
    <property type="match status" value="1"/>
</dbReference>
<feature type="domain" description="Thioredoxin" evidence="2">
    <location>
        <begin position="19"/>
        <end position="149"/>
    </location>
</feature>
<dbReference type="InterPro" id="IPR000866">
    <property type="entry name" value="AhpC/TSA"/>
</dbReference>
<accession>A0ABY6N5Q9</accession>
<reference evidence="3" key="1">
    <citation type="submission" date="2022-06" db="EMBL/GenBank/DDBJ databases">
        <title>Alkalimarinus sp. nov., isolated from gut of a Alitta virens.</title>
        <authorList>
            <person name="Yang A.I."/>
            <person name="Shin N.-R."/>
        </authorList>
    </citation>
    <scope>NUCLEOTIDE SEQUENCE</scope>
    <source>
        <strain evidence="3">A2M4</strain>
    </source>
</reference>
<dbReference type="PANTHER" id="PTHR42852:SF13">
    <property type="entry name" value="PROTEIN DIPZ"/>
    <property type="match status" value="1"/>
</dbReference>
<sequence length="149" mass="16617">MLRKLNVLWLFIALATVLSTAGCGQTEFTLTNGEIKPMSDFQGRWLVVNYWAVWCKPCVEEIPQLNKLNEREDTVVLGVNFDGIQGDALIHQAETLGIQYAMIAHDPAENLDIKRPSVLPATVLIDPDSNIKHVLFGPQTVDSIVDKMQ</sequence>
<keyword evidence="1" id="KW-0732">Signal</keyword>
<dbReference type="CDD" id="cd02966">
    <property type="entry name" value="TlpA_like_family"/>
    <property type="match status" value="1"/>
</dbReference>
<dbReference type="Gene3D" id="3.40.30.10">
    <property type="entry name" value="Glutaredoxin"/>
    <property type="match status" value="1"/>
</dbReference>
<evidence type="ECO:0000259" key="2">
    <source>
        <dbReference type="PROSITE" id="PS51352"/>
    </source>
</evidence>
<name>A0ABY6N5Q9_9ALTE</name>
<dbReference type="EMBL" id="CP100390">
    <property type="protein sequence ID" value="UZE97344.1"/>
    <property type="molecule type" value="Genomic_DNA"/>
</dbReference>
<dbReference type="Proteomes" id="UP001163739">
    <property type="component" value="Chromosome"/>
</dbReference>
<feature type="signal peptide" evidence="1">
    <location>
        <begin position="1"/>
        <end position="21"/>
    </location>
</feature>
<dbReference type="RefSeq" id="WP_265048819.1">
    <property type="nucleotide sequence ID" value="NZ_CP100390.1"/>
</dbReference>
<organism evidence="3 4">
    <name type="scientific">Alkalimarinus alittae</name>
    <dbReference type="NCBI Taxonomy" id="2961619"/>
    <lineage>
        <taxon>Bacteria</taxon>
        <taxon>Pseudomonadati</taxon>
        <taxon>Pseudomonadota</taxon>
        <taxon>Gammaproteobacteria</taxon>
        <taxon>Alteromonadales</taxon>
        <taxon>Alteromonadaceae</taxon>
        <taxon>Alkalimarinus</taxon>
    </lineage>
</organism>